<evidence type="ECO:0000313" key="7">
    <source>
        <dbReference type="EMBL" id="HJC73377.1"/>
    </source>
</evidence>
<evidence type="ECO:0000256" key="4">
    <source>
        <dbReference type="ARBA" id="ARBA00023139"/>
    </source>
</evidence>
<dbReference type="InterPro" id="IPR050490">
    <property type="entry name" value="Bact_solute-bd_prot1"/>
</dbReference>
<keyword evidence="4" id="KW-0564">Palmitate</keyword>
<evidence type="ECO:0000256" key="6">
    <source>
        <dbReference type="SAM" id="SignalP"/>
    </source>
</evidence>
<dbReference type="SUPFAM" id="SSF53850">
    <property type="entry name" value="Periplasmic binding protein-like II"/>
    <property type="match status" value="1"/>
</dbReference>
<name>A0A9D2TLZ8_9FIRM</name>
<evidence type="ECO:0000313" key="8">
    <source>
        <dbReference type="Proteomes" id="UP000823902"/>
    </source>
</evidence>
<dbReference type="PANTHER" id="PTHR43649:SF33">
    <property type="entry name" value="POLYGALACTURONAN_RHAMNOGALACTURONAN-BINDING PROTEIN YTCQ"/>
    <property type="match status" value="1"/>
</dbReference>
<evidence type="ECO:0000256" key="5">
    <source>
        <dbReference type="ARBA" id="ARBA00023288"/>
    </source>
</evidence>
<evidence type="ECO:0000256" key="3">
    <source>
        <dbReference type="ARBA" id="ARBA00023136"/>
    </source>
</evidence>
<keyword evidence="1" id="KW-1003">Cell membrane</keyword>
<keyword evidence="5" id="KW-0449">Lipoprotein</keyword>
<evidence type="ECO:0000256" key="1">
    <source>
        <dbReference type="ARBA" id="ARBA00022475"/>
    </source>
</evidence>
<gene>
    <name evidence="7" type="ORF">H9697_00250</name>
</gene>
<dbReference type="CDD" id="cd13585">
    <property type="entry name" value="PBP2_TMBP_like"/>
    <property type="match status" value="1"/>
</dbReference>
<dbReference type="EMBL" id="DWVY01000001">
    <property type="protein sequence ID" value="HJC73377.1"/>
    <property type="molecule type" value="Genomic_DNA"/>
</dbReference>
<dbReference type="InterPro" id="IPR006059">
    <property type="entry name" value="SBP"/>
</dbReference>
<dbReference type="AlphaFoldDB" id="A0A9D2TLZ8"/>
<organism evidence="7 8">
    <name type="scientific">Candidatus Mediterraneibacter faecavium</name>
    <dbReference type="NCBI Taxonomy" id="2838668"/>
    <lineage>
        <taxon>Bacteria</taxon>
        <taxon>Bacillati</taxon>
        <taxon>Bacillota</taxon>
        <taxon>Clostridia</taxon>
        <taxon>Lachnospirales</taxon>
        <taxon>Lachnospiraceae</taxon>
        <taxon>Mediterraneibacter</taxon>
    </lineage>
</organism>
<comment type="caution">
    <text evidence="7">The sequence shown here is derived from an EMBL/GenBank/DDBJ whole genome shotgun (WGS) entry which is preliminary data.</text>
</comment>
<dbReference type="Gene3D" id="3.40.190.10">
    <property type="entry name" value="Periplasmic binding protein-like II"/>
    <property type="match status" value="1"/>
</dbReference>
<feature type="signal peptide" evidence="6">
    <location>
        <begin position="1"/>
        <end position="20"/>
    </location>
</feature>
<sequence>MKKKMIAGLLGVTMVAGLLAGCGGDSGKSADGTTTIKYATYSAGPDHLEDMDAMIEEFEKQNPDIKVEVEVIGFDDYFTKLQTQASSKTLPDVFEMNYENFNTYAGNGVLLDLTDLADGDEDFSPDMLTGNTYEYFQNDGKLYGLTEKVSDVVLYYNKDMFDAAGLEYPQADWTWDDLLAASQALTKDGVYGFYAPVTYNELYKVVVQNGGALFDEEGNPTIDSAENVEALQWMLDKMLKYHIQPTTEEMSGKTPEDMFKNSEIAMEVTGSWMVTTFADAPFEWDIALEPGNTEQVHHVFADGIVASADTKNAEAAWKLIKFLSTDPTAAKIRLDSSWDLPATNDESVQEQYTSQEKPEHREVIFEAMETGIMPPVVDHYAEVQNAINEQLNRAVIGQQSAEEALKAAQEKVADILK</sequence>
<proteinExistence type="predicted"/>
<keyword evidence="3" id="KW-0472">Membrane</keyword>
<keyword evidence="2 6" id="KW-0732">Signal</keyword>
<dbReference type="Pfam" id="PF01547">
    <property type="entry name" value="SBP_bac_1"/>
    <property type="match status" value="1"/>
</dbReference>
<protein>
    <submittedName>
        <fullName evidence="7">Sugar ABC transporter substrate-binding protein</fullName>
    </submittedName>
</protein>
<evidence type="ECO:0000256" key="2">
    <source>
        <dbReference type="ARBA" id="ARBA00022729"/>
    </source>
</evidence>
<dbReference type="Proteomes" id="UP000823902">
    <property type="component" value="Unassembled WGS sequence"/>
</dbReference>
<reference evidence="7" key="2">
    <citation type="submission" date="2021-04" db="EMBL/GenBank/DDBJ databases">
        <authorList>
            <person name="Gilroy R."/>
        </authorList>
    </citation>
    <scope>NUCLEOTIDE SEQUENCE</scope>
    <source>
        <strain evidence="7">CHK196-7946</strain>
    </source>
</reference>
<dbReference type="PANTHER" id="PTHR43649">
    <property type="entry name" value="ARABINOSE-BINDING PROTEIN-RELATED"/>
    <property type="match status" value="1"/>
</dbReference>
<dbReference type="PROSITE" id="PS51257">
    <property type="entry name" value="PROKAR_LIPOPROTEIN"/>
    <property type="match status" value="1"/>
</dbReference>
<feature type="chain" id="PRO_5038984776" evidence="6">
    <location>
        <begin position="21"/>
        <end position="417"/>
    </location>
</feature>
<accession>A0A9D2TLZ8</accession>
<reference evidence="7" key="1">
    <citation type="journal article" date="2021" name="PeerJ">
        <title>Extensive microbial diversity within the chicken gut microbiome revealed by metagenomics and culture.</title>
        <authorList>
            <person name="Gilroy R."/>
            <person name="Ravi A."/>
            <person name="Getino M."/>
            <person name="Pursley I."/>
            <person name="Horton D.L."/>
            <person name="Alikhan N.F."/>
            <person name="Baker D."/>
            <person name="Gharbi K."/>
            <person name="Hall N."/>
            <person name="Watson M."/>
            <person name="Adriaenssens E.M."/>
            <person name="Foster-Nyarko E."/>
            <person name="Jarju S."/>
            <person name="Secka A."/>
            <person name="Antonio M."/>
            <person name="Oren A."/>
            <person name="Chaudhuri R.R."/>
            <person name="La Ragione R."/>
            <person name="Hildebrand F."/>
            <person name="Pallen M.J."/>
        </authorList>
    </citation>
    <scope>NUCLEOTIDE SEQUENCE</scope>
    <source>
        <strain evidence="7">CHK196-7946</strain>
    </source>
</reference>